<dbReference type="RefSeq" id="WP_252821702.1">
    <property type="nucleotide sequence ID" value="NZ_JAMXQS010000009.1"/>
</dbReference>
<dbReference type="EMBL" id="JAMXQS010000009">
    <property type="protein sequence ID" value="MCO6051784.1"/>
    <property type="molecule type" value="Genomic_DNA"/>
</dbReference>
<name>A0ABT1CAC8_9HYPH</name>
<accession>A0ABT1CAC8</accession>
<evidence type="ECO:0008006" key="3">
    <source>
        <dbReference type="Google" id="ProtNLM"/>
    </source>
</evidence>
<comment type="caution">
    <text evidence="1">The sequence shown here is derived from an EMBL/GenBank/DDBJ whole genome shotgun (WGS) entry which is preliminary data.</text>
</comment>
<keyword evidence="2" id="KW-1185">Reference proteome</keyword>
<protein>
    <recommendedName>
        <fullName evidence="3">DUF465 domain-containing protein</fullName>
    </recommendedName>
</protein>
<evidence type="ECO:0000313" key="2">
    <source>
        <dbReference type="Proteomes" id="UP001205906"/>
    </source>
</evidence>
<gene>
    <name evidence="1" type="ORF">NGM99_18520</name>
</gene>
<organism evidence="1 2">
    <name type="scientific">Mesorhizobium liriopis</name>
    <dbReference type="NCBI Taxonomy" id="2953882"/>
    <lineage>
        <taxon>Bacteria</taxon>
        <taxon>Pseudomonadati</taxon>
        <taxon>Pseudomonadota</taxon>
        <taxon>Alphaproteobacteria</taxon>
        <taxon>Hyphomicrobiales</taxon>
        <taxon>Phyllobacteriaceae</taxon>
        <taxon>Mesorhizobium</taxon>
    </lineage>
</organism>
<proteinExistence type="predicted"/>
<dbReference type="Proteomes" id="UP001205906">
    <property type="component" value="Unassembled WGS sequence"/>
</dbReference>
<reference evidence="1 2" key="1">
    <citation type="submission" date="2022-06" db="EMBL/GenBank/DDBJ databases">
        <title>Mesorhizobium sp. strain RP14 Genome sequencing and assembly.</title>
        <authorList>
            <person name="Kim I."/>
        </authorList>
    </citation>
    <scope>NUCLEOTIDE SEQUENCE [LARGE SCALE GENOMIC DNA]</scope>
    <source>
        <strain evidence="2">RP14(2022)</strain>
    </source>
</reference>
<evidence type="ECO:0000313" key="1">
    <source>
        <dbReference type="EMBL" id="MCO6051784.1"/>
    </source>
</evidence>
<sequence>MENQEKIGFWREEIARLSAELAAHDASIAALRLQDEELPKLDLRPLRDRLHLFRAKVERSAVAEKA</sequence>